<dbReference type="RefSeq" id="WP_176442567.1">
    <property type="nucleotide sequence ID" value="NZ_FZOT01000017.1"/>
</dbReference>
<dbReference type="EMBL" id="FZOT01000017">
    <property type="protein sequence ID" value="SNT22181.1"/>
    <property type="molecule type" value="Genomic_DNA"/>
</dbReference>
<proteinExistence type="predicted"/>
<keyword evidence="3" id="KW-1185">Reference proteome</keyword>
<dbReference type="Pfam" id="PF00498">
    <property type="entry name" value="FHA"/>
    <property type="match status" value="2"/>
</dbReference>
<dbReference type="CDD" id="cd00060">
    <property type="entry name" value="FHA"/>
    <property type="match status" value="2"/>
</dbReference>
<dbReference type="AlphaFoldDB" id="A0A239KVE6"/>
<evidence type="ECO:0000313" key="3">
    <source>
        <dbReference type="Proteomes" id="UP000198284"/>
    </source>
</evidence>
<evidence type="ECO:0000259" key="1">
    <source>
        <dbReference type="PROSITE" id="PS50006"/>
    </source>
</evidence>
<feature type="domain" description="FHA" evidence="1">
    <location>
        <begin position="49"/>
        <end position="101"/>
    </location>
</feature>
<evidence type="ECO:0000313" key="2">
    <source>
        <dbReference type="EMBL" id="SNT22181.1"/>
    </source>
</evidence>
<sequence>MFSQKMAPPADEADDRTSALNQHVVDYDIVLRPLSHPELGDIFIGENLFAIGRNEPPFDSYAPEITADLSRRHARIFSEYGAVYIADLDSKNGTTVNGVDIQQKISRLHDGDEICFGKALAYQVSLGPRARTHQPSARLVSLTLTPQREDIGLQPIVITQFPFLISKADDAFARYKDDFPHQVQYLSRRHAHIFLKAGAPFIEDLGSTNGTFVNDERLEERAVPLKDGDVISFGGRHFVYGVSLQTEIAQIDPTVTKLSPLVREGAPQAADTAAPESAAASDKTTFVAAADSFLNIFCIDQAQNKTDAVPEAEEAAPDVEPGKRHPRGKYGTLAAAFMQALGDGGGEKGRLRWVALAATAALAIAAGVAYFGAQPESEVKDLIAAGRAEQAVPVASQALARRPDSTELRSLAAEAVLKTYLPAWIAAQKEGNFDRAAQSLASMRQAGQQNPDMQPMLAELEWLGRLDSFAASHRDAGAPLRIFAEEEQIQALLAHWDQDTQAHQRQLEKIAAYVPEFRETYATGLSHLRRLQSDNAVYLAAMARLKAAIETELGRDNPGALNAVLDDYAQKFPRLAGMDQLRHDLQRYLEIDAAARERRLGALAVRLENPSFSTPPFQAKLRAVASSDRFPPPDVLRQYQPVAKAWREGDARAALGGLQQMKAASWQDAVTRETARKQALLEQHTAVQKGRGNRGQDERLLQMAGMLDPEEDVYFLRALEPELTANRAAVLAKAREHVAQSEQRWRRYQETGGIDASLRLESTLSPKFREQARLLRDAHEDVARSIRIHRQLKAEYPPQWERFQADIDAEAALQRSGLQEQQAGANPALIRAKLQLLEGGTNEK</sequence>
<dbReference type="Gene3D" id="2.60.200.20">
    <property type="match status" value="2"/>
</dbReference>
<reference evidence="2 3" key="1">
    <citation type="submission" date="2017-06" db="EMBL/GenBank/DDBJ databases">
        <authorList>
            <person name="Kim H.J."/>
            <person name="Triplett B.A."/>
        </authorList>
    </citation>
    <scope>NUCLEOTIDE SEQUENCE [LARGE SCALE GENOMIC DNA]</scope>
    <source>
        <strain evidence="2 3">U15</strain>
    </source>
</reference>
<dbReference type="InterPro" id="IPR008984">
    <property type="entry name" value="SMAD_FHA_dom_sf"/>
</dbReference>
<feature type="domain" description="FHA" evidence="1">
    <location>
        <begin position="163"/>
        <end position="218"/>
    </location>
</feature>
<dbReference type="SUPFAM" id="SSF49879">
    <property type="entry name" value="SMAD/FHA domain"/>
    <property type="match status" value="2"/>
</dbReference>
<dbReference type="InterPro" id="IPR050923">
    <property type="entry name" value="Cell_Proc_Reg/RNA_Proc"/>
</dbReference>
<organism evidence="2 3">
    <name type="scientific">Noviherbaspirillum humi</name>
    <dbReference type="NCBI Taxonomy" id="1688639"/>
    <lineage>
        <taxon>Bacteria</taxon>
        <taxon>Pseudomonadati</taxon>
        <taxon>Pseudomonadota</taxon>
        <taxon>Betaproteobacteria</taxon>
        <taxon>Burkholderiales</taxon>
        <taxon>Oxalobacteraceae</taxon>
        <taxon>Noviherbaspirillum</taxon>
    </lineage>
</organism>
<dbReference type="InterPro" id="IPR000253">
    <property type="entry name" value="FHA_dom"/>
</dbReference>
<dbReference type="PANTHER" id="PTHR23308">
    <property type="entry name" value="NUCLEAR INHIBITOR OF PROTEIN PHOSPHATASE-1"/>
    <property type="match status" value="1"/>
</dbReference>
<name>A0A239KVE6_9BURK</name>
<dbReference type="Gene3D" id="1.25.40.10">
    <property type="entry name" value="Tetratricopeptide repeat domain"/>
    <property type="match status" value="1"/>
</dbReference>
<accession>A0A239KVE6</accession>
<dbReference type="Proteomes" id="UP000198284">
    <property type="component" value="Unassembled WGS sequence"/>
</dbReference>
<protein>
    <submittedName>
        <fullName evidence="2">FHA domain-containing protein</fullName>
    </submittedName>
</protein>
<gene>
    <name evidence="2" type="ORF">SAMN06265795_117119</name>
</gene>
<dbReference type="SMART" id="SM00240">
    <property type="entry name" value="FHA"/>
    <property type="match status" value="2"/>
</dbReference>
<dbReference type="PROSITE" id="PS50006">
    <property type="entry name" value="FHA_DOMAIN"/>
    <property type="match status" value="2"/>
</dbReference>
<dbReference type="InterPro" id="IPR011990">
    <property type="entry name" value="TPR-like_helical_dom_sf"/>
</dbReference>